<evidence type="ECO:0000256" key="11">
    <source>
        <dbReference type="ARBA" id="ARBA00037877"/>
    </source>
</evidence>
<evidence type="ECO:0000256" key="12">
    <source>
        <dbReference type="ARBA" id="ARBA00038168"/>
    </source>
</evidence>
<evidence type="ECO:0000256" key="8">
    <source>
        <dbReference type="ARBA" id="ARBA00022982"/>
    </source>
</evidence>
<dbReference type="FunCoup" id="B3SCI3">
    <property type="interactions" value="2107"/>
</dbReference>
<dbReference type="Gene3D" id="3.10.120.10">
    <property type="entry name" value="Cytochrome b5-like heme/steroid binding domain"/>
    <property type="match status" value="1"/>
</dbReference>
<dbReference type="FunFam" id="3.10.120.10:FF:000002">
    <property type="entry name" value="Cytochrome b5 type B"/>
    <property type="match status" value="1"/>
</dbReference>
<dbReference type="SUPFAM" id="SSF55856">
    <property type="entry name" value="Cytochrome b5-like heme/steroid binding domain"/>
    <property type="match status" value="1"/>
</dbReference>
<comment type="similarity">
    <text evidence="12 14">Belongs to the cytochrome b5 family.</text>
</comment>
<dbReference type="InterPro" id="IPR036400">
    <property type="entry name" value="Cyt_B5-like_heme/steroid_sf"/>
</dbReference>
<keyword evidence="8" id="KW-0249">Electron transport</keyword>
<accession>B3SCI3</accession>
<dbReference type="InParanoid" id="B3SCI3"/>
<evidence type="ECO:0000256" key="2">
    <source>
        <dbReference type="ARBA" id="ARBA00022448"/>
    </source>
</evidence>
<dbReference type="PROSITE" id="PS50255">
    <property type="entry name" value="CYTOCHROME_B5_2"/>
    <property type="match status" value="1"/>
</dbReference>
<dbReference type="eggNOG" id="KOG0537">
    <property type="taxonomic scope" value="Eukaryota"/>
</dbReference>
<keyword evidence="5 14" id="KW-0479">Metal-binding</keyword>
<keyword evidence="4" id="KW-0812">Transmembrane</keyword>
<dbReference type="STRING" id="10228.B3SCI3"/>
<comment type="subcellular location">
    <subcellularLocation>
        <location evidence="1">Endoplasmic reticulum membrane</location>
        <topology evidence="1">Single-pass membrane protein</topology>
        <orientation evidence="1">Cytoplasmic side</orientation>
    </subcellularLocation>
    <subcellularLocation>
        <location evidence="11">Microsome membrane</location>
        <topology evidence="11">Single-pass membrane protein</topology>
        <orientation evidence="11">Cytoplasmic side</orientation>
    </subcellularLocation>
</comment>
<dbReference type="PRINTS" id="PR00363">
    <property type="entry name" value="CYTOCHROMEB5"/>
</dbReference>
<dbReference type="HOGENOM" id="CLU_102602_4_2_1"/>
<evidence type="ECO:0000259" key="15">
    <source>
        <dbReference type="PROSITE" id="PS50255"/>
    </source>
</evidence>
<dbReference type="EMBL" id="DS985271">
    <property type="protein sequence ID" value="EDV19520.1"/>
    <property type="molecule type" value="Genomic_DNA"/>
</dbReference>
<dbReference type="GO" id="GO:0016020">
    <property type="term" value="C:membrane"/>
    <property type="evidence" value="ECO:0000318"/>
    <property type="project" value="GO_Central"/>
</dbReference>
<keyword evidence="6" id="KW-0256">Endoplasmic reticulum</keyword>
<dbReference type="PANTHER" id="PTHR19359:SF150">
    <property type="entry name" value="CYTOCHROME B5"/>
    <property type="match status" value="1"/>
</dbReference>
<gene>
    <name evidence="16" type="ORF">TRIADDRAFT_9293</name>
</gene>
<dbReference type="InterPro" id="IPR050668">
    <property type="entry name" value="Cytochrome_b5"/>
</dbReference>
<evidence type="ECO:0000256" key="5">
    <source>
        <dbReference type="ARBA" id="ARBA00022723"/>
    </source>
</evidence>
<keyword evidence="7" id="KW-0492">Microsome</keyword>
<dbReference type="OMA" id="TWICIEN"/>
<dbReference type="RefSeq" id="XP_002117952.1">
    <property type="nucleotide sequence ID" value="XM_002117916.1"/>
</dbReference>
<dbReference type="PANTHER" id="PTHR19359">
    <property type="entry name" value="CYTOCHROME B5"/>
    <property type="match status" value="1"/>
</dbReference>
<dbReference type="SMART" id="SM01117">
    <property type="entry name" value="Cyt-b5"/>
    <property type="match status" value="1"/>
</dbReference>
<organism evidence="16 17">
    <name type="scientific">Trichoplax adhaerens</name>
    <name type="common">Trichoplax reptans</name>
    <dbReference type="NCBI Taxonomy" id="10228"/>
    <lineage>
        <taxon>Eukaryota</taxon>
        <taxon>Metazoa</taxon>
        <taxon>Placozoa</taxon>
        <taxon>Uniplacotomia</taxon>
        <taxon>Trichoplacea</taxon>
        <taxon>Trichoplacidae</taxon>
        <taxon>Trichoplax</taxon>
    </lineage>
</organism>
<name>B3SCI3_TRIAD</name>
<evidence type="ECO:0000256" key="9">
    <source>
        <dbReference type="ARBA" id="ARBA00023004"/>
    </source>
</evidence>
<dbReference type="AlphaFoldDB" id="B3SCI3"/>
<keyword evidence="9 14" id="KW-0408">Iron</keyword>
<evidence type="ECO:0000313" key="17">
    <source>
        <dbReference type="Proteomes" id="UP000009022"/>
    </source>
</evidence>
<dbReference type="Proteomes" id="UP000009022">
    <property type="component" value="Unassembled WGS sequence"/>
</dbReference>
<reference evidence="16 17" key="1">
    <citation type="journal article" date="2008" name="Nature">
        <title>The Trichoplax genome and the nature of placozoans.</title>
        <authorList>
            <person name="Srivastava M."/>
            <person name="Begovic E."/>
            <person name="Chapman J."/>
            <person name="Putnam N.H."/>
            <person name="Hellsten U."/>
            <person name="Kawashima T."/>
            <person name="Kuo A."/>
            <person name="Mitros T."/>
            <person name="Salamov A."/>
            <person name="Carpenter M.L."/>
            <person name="Signorovitch A.Y."/>
            <person name="Moreno M.A."/>
            <person name="Kamm K."/>
            <person name="Grimwood J."/>
            <person name="Schmutz J."/>
            <person name="Shapiro H."/>
            <person name="Grigoriev I.V."/>
            <person name="Buss L.W."/>
            <person name="Schierwater B."/>
            <person name="Dellaporta S.L."/>
            <person name="Rokhsar D.S."/>
        </authorList>
    </citation>
    <scope>NUCLEOTIDE SEQUENCE [LARGE SCALE GENOMIC DNA]</scope>
    <source>
        <strain evidence="16 17">Grell-BS-1999</strain>
    </source>
</reference>
<evidence type="ECO:0000256" key="13">
    <source>
        <dbReference type="ARBA" id="ARBA00039806"/>
    </source>
</evidence>
<evidence type="ECO:0000256" key="10">
    <source>
        <dbReference type="ARBA" id="ARBA00023136"/>
    </source>
</evidence>
<evidence type="ECO:0000256" key="6">
    <source>
        <dbReference type="ARBA" id="ARBA00022824"/>
    </source>
</evidence>
<keyword evidence="3 14" id="KW-0349">Heme</keyword>
<dbReference type="GO" id="GO:0005789">
    <property type="term" value="C:endoplasmic reticulum membrane"/>
    <property type="evidence" value="ECO:0007669"/>
    <property type="project" value="UniProtKB-SubCell"/>
</dbReference>
<proteinExistence type="inferred from homology"/>
<sequence length="75" mass="8442">KTFTRSEVTEHDKSESLWLVVHNKVYDVTNFMVEHPGGEEILLEMAGKDATIAFEENGHSVDARALMGNYYVGNI</sequence>
<evidence type="ECO:0000256" key="3">
    <source>
        <dbReference type="ARBA" id="ARBA00022617"/>
    </source>
</evidence>
<dbReference type="PhylomeDB" id="B3SCI3"/>
<keyword evidence="17" id="KW-1185">Reference proteome</keyword>
<evidence type="ECO:0000256" key="4">
    <source>
        <dbReference type="ARBA" id="ARBA00022692"/>
    </source>
</evidence>
<keyword evidence="10" id="KW-0472">Membrane</keyword>
<dbReference type="CTD" id="6759208"/>
<dbReference type="Pfam" id="PF00173">
    <property type="entry name" value="Cyt-b5"/>
    <property type="match status" value="1"/>
</dbReference>
<protein>
    <recommendedName>
        <fullName evidence="13">Cytochrome b5</fullName>
    </recommendedName>
</protein>
<dbReference type="PROSITE" id="PS00191">
    <property type="entry name" value="CYTOCHROME_B5_1"/>
    <property type="match status" value="1"/>
</dbReference>
<evidence type="ECO:0000256" key="7">
    <source>
        <dbReference type="ARBA" id="ARBA00022848"/>
    </source>
</evidence>
<dbReference type="GO" id="GO:0046872">
    <property type="term" value="F:metal ion binding"/>
    <property type="evidence" value="ECO:0007669"/>
    <property type="project" value="UniProtKB-UniRule"/>
</dbReference>
<keyword evidence="2" id="KW-0813">Transport</keyword>
<dbReference type="InterPro" id="IPR001199">
    <property type="entry name" value="Cyt_B5-like_heme/steroid-bd"/>
</dbReference>
<feature type="domain" description="Cytochrome b5 heme-binding" evidence="15">
    <location>
        <begin position="1"/>
        <end position="75"/>
    </location>
</feature>
<dbReference type="OrthoDB" id="260519at2759"/>
<evidence type="ECO:0000256" key="14">
    <source>
        <dbReference type="RuleBase" id="RU362121"/>
    </source>
</evidence>
<dbReference type="GeneID" id="6759208"/>
<dbReference type="InterPro" id="IPR018506">
    <property type="entry name" value="Cyt_B5_heme-BS"/>
</dbReference>
<dbReference type="KEGG" id="tad:TRIADDRAFT_9293"/>
<feature type="non-terminal residue" evidence="16">
    <location>
        <position position="75"/>
    </location>
</feature>
<feature type="non-terminal residue" evidence="16">
    <location>
        <position position="1"/>
    </location>
</feature>
<evidence type="ECO:0000256" key="1">
    <source>
        <dbReference type="ARBA" id="ARBA00004131"/>
    </source>
</evidence>
<evidence type="ECO:0000313" key="16">
    <source>
        <dbReference type="EMBL" id="EDV19520.1"/>
    </source>
</evidence>
<dbReference type="GO" id="GO:0020037">
    <property type="term" value="F:heme binding"/>
    <property type="evidence" value="ECO:0000318"/>
    <property type="project" value="GO_Central"/>
</dbReference>